<dbReference type="InterPro" id="IPR006336">
    <property type="entry name" value="GCS2"/>
</dbReference>
<reference evidence="3" key="1">
    <citation type="journal article" date="2019" name="Int. J. Syst. Evol. Microbiol.">
        <title>The Global Catalogue of Microorganisms (GCM) 10K type strain sequencing project: providing services to taxonomists for standard genome sequencing and annotation.</title>
        <authorList>
            <consortium name="The Broad Institute Genomics Platform"/>
            <consortium name="The Broad Institute Genome Sequencing Center for Infectious Disease"/>
            <person name="Wu L."/>
            <person name="Ma J."/>
        </authorList>
    </citation>
    <scope>NUCLEOTIDE SEQUENCE [LARGE SCALE GENOMIC DNA]</scope>
    <source>
        <strain evidence="3">JCM 17027</strain>
    </source>
</reference>
<protein>
    <submittedName>
        <fullName evidence="2">Glutamate-cysteine ligase family protein</fullName>
    </submittedName>
</protein>
<dbReference type="InterPro" id="IPR014746">
    <property type="entry name" value="Gln_synth/guanido_kin_cat_dom"/>
</dbReference>
<comment type="caution">
    <text evidence="2">The sequence shown here is derived from an EMBL/GenBank/DDBJ whole genome shotgun (WGS) entry which is preliminary data.</text>
</comment>
<dbReference type="Pfam" id="PF04107">
    <property type="entry name" value="GCS2"/>
    <property type="match status" value="1"/>
</dbReference>
<dbReference type="SUPFAM" id="SSF55931">
    <property type="entry name" value="Glutamine synthetase/guanido kinase"/>
    <property type="match status" value="1"/>
</dbReference>
<accession>A0ABP7NN71</accession>
<dbReference type="PANTHER" id="PTHR36510">
    <property type="entry name" value="GLUTAMATE--CYSTEINE LIGASE 2-RELATED"/>
    <property type="match status" value="1"/>
</dbReference>
<evidence type="ECO:0000313" key="3">
    <source>
        <dbReference type="Proteomes" id="UP001500034"/>
    </source>
</evidence>
<sequence>MGRDVPALVFTREDRRRYRIKMQECLEAFAQMLGESRFETERPQVGLEIELNLVDDEAEPAMCNSDALEAIADPAWATELGRFNLEINIPPRRLTAGGPDSWETEIRAALNHAEDRAESIGAHLIMVGTLPTLREADVGEAALSENPRYRLLNDQVFAARGEDLHIEVDGVDRLRTYADTIMPEAACTSTQFHLQVSPDEFADYWNAAQAIAGVQVALAANSPFLLGKELWHESRIPLFEQATDTRPQEIKAQGVRPRVWFGERWINSVFDLFEENVRYFPALLPLCDEQDPAQTLDRGDIPDLGELTLHNGTIYRWNRPVYAVAHDTPHVRVENRVLPAGPTVADTLANGAFYYGLTRALVEEERPVWSRMSFSVAEDNLHTAARHGIEARLYWPGMGEVTVPELVLRRLLPLAHRGLELSGMDAAWREPLLGIIEQRCVTGRNGAVWQKEMFHHIDTGARPGRHEALRRMTQQYMDYMHLNAPVHTWPVD</sequence>
<comment type="catalytic activity">
    <reaction evidence="1">
        <text>L-cysteine + L-glutamate + ATP = gamma-L-glutamyl-L-cysteine + ADP + phosphate + H(+)</text>
        <dbReference type="Rhea" id="RHEA:13285"/>
        <dbReference type="ChEBI" id="CHEBI:15378"/>
        <dbReference type="ChEBI" id="CHEBI:29985"/>
        <dbReference type="ChEBI" id="CHEBI:30616"/>
        <dbReference type="ChEBI" id="CHEBI:35235"/>
        <dbReference type="ChEBI" id="CHEBI:43474"/>
        <dbReference type="ChEBI" id="CHEBI:58173"/>
        <dbReference type="ChEBI" id="CHEBI:456216"/>
        <dbReference type="EC" id="6.3.2.2"/>
    </reaction>
</comment>
<name>A0ABP7NN71_9ACTN</name>
<dbReference type="GO" id="GO:0016874">
    <property type="term" value="F:ligase activity"/>
    <property type="evidence" value="ECO:0007669"/>
    <property type="project" value="UniProtKB-KW"/>
</dbReference>
<dbReference type="Proteomes" id="UP001500034">
    <property type="component" value="Unassembled WGS sequence"/>
</dbReference>
<dbReference type="PIRSF" id="PIRSF012666">
    <property type="entry name" value="UCP012666"/>
    <property type="match status" value="1"/>
</dbReference>
<dbReference type="RefSeq" id="WP_345588017.1">
    <property type="nucleotide sequence ID" value="NZ_BAABCQ010000001.1"/>
</dbReference>
<dbReference type="PANTHER" id="PTHR36510:SF3">
    <property type="entry name" value="CONSERVED PROTEIN"/>
    <property type="match status" value="1"/>
</dbReference>
<keyword evidence="2" id="KW-0436">Ligase</keyword>
<gene>
    <name evidence="2" type="ORF">GCM10022384_00660</name>
</gene>
<proteinExistence type="predicted"/>
<dbReference type="Gene3D" id="3.30.590.20">
    <property type="match status" value="1"/>
</dbReference>
<dbReference type="EMBL" id="BAABCQ010000001">
    <property type="protein sequence ID" value="GAA3950687.1"/>
    <property type="molecule type" value="Genomic_DNA"/>
</dbReference>
<organism evidence="2 3">
    <name type="scientific">Streptomyces marokkonensis</name>
    <dbReference type="NCBI Taxonomy" id="324855"/>
    <lineage>
        <taxon>Bacteria</taxon>
        <taxon>Bacillati</taxon>
        <taxon>Actinomycetota</taxon>
        <taxon>Actinomycetes</taxon>
        <taxon>Kitasatosporales</taxon>
        <taxon>Streptomycetaceae</taxon>
        <taxon>Streptomyces</taxon>
    </lineage>
</organism>
<evidence type="ECO:0000313" key="2">
    <source>
        <dbReference type="EMBL" id="GAA3950687.1"/>
    </source>
</evidence>
<keyword evidence="3" id="KW-1185">Reference proteome</keyword>
<evidence type="ECO:0000256" key="1">
    <source>
        <dbReference type="ARBA" id="ARBA00048819"/>
    </source>
</evidence>
<dbReference type="InterPro" id="IPR016602">
    <property type="entry name" value="UCP012666"/>
</dbReference>
<dbReference type="InterPro" id="IPR050141">
    <property type="entry name" value="GCL_type2/YbdK_subfam"/>
</dbReference>